<dbReference type="SUPFAM" id="SSF48371">
    <property type="entry name" value="ARM repeat"/>
    <property type="match status" value="1"/>
</dbReference>
<comment type="caution">
    <text evidence="7">The sequence shown here is derived from an EMBL/GenBank/DDBJ whole genome shotgun (WGS) entry which is preliminary data.</text>
</comment>
<dbReference type="UniPathway" id="UPA00143"/>
<dbReference type="GO" id="GO:0061630">
    <property type="term" value="F:ubiquitin protein ligase activity"/>
    <property type="evidence" value="ECO:0007669"/>
    <property type="project" value="UniProtKB-EC"/>
</dbReference>
<dbReference type="PROSITE" id="PS51698">
    <property type="entry name" value="U_BOX"/>
    <property type="match status" value="1"/>
</dbReference>
<name>A0A1Q3BPB7_CEPFO</name>
<dbReference type="Pfam" id="PF04564">
    <property type="entry name" value="U-box"/>
    <property type="match status" value="1"/>
</dbReference>
<dbReference type="InParanoid" id="A0A1Q3BPB7"/>
<dbReference type="Pfam" id="PF25598">
    <property type="entry name" value="ARM_PUB"/>
    <property type="match status" value="1"/>
</dbReference>
<proteinExistence type="predicted"/>
<reference evidence="8" key="1">
    <citation type="submission" date="2016-04" db="EMBL/GenBank/DDBJ databases">
        <title>Cephalotus genome sequencing.</title>
        <authorList>
            <person name="Fukushima K."/>
            <person name="Hasebe M."/>
            <person name="Fang X."/>
        </authorList>
    </citation>
    <scope>NUCLEOTIDE SEQUENCE [LARGE SCALE GENOMIC DNA]</scope>
    <source>
        <strain evidence="8">cv. St1</strain>
    </source>
</reference>
<sequence length="481" mass="53530">SHNCLCFTKKSKTEKANRESKTKETNYKSATTKEKIILAFSMAKGGILKETDPLAGKAKELKKELLKLVKEITDTDDYKAELANDAMKVLCSLQELKFKKKQVTFKNNDVPVEFQCPISGKIMSDPVVLASGKTYDRPLIQRWLNEGNRTCPLTEEVLSHIVLTPNQLVHDMISQWCNDRCLELPKPFRGNDEDVITDADPVLLKSLLAEMSSIPDLKNAARKLRLLTKQIPPFRALFSDQATIDRLLNPVSVVHAECDSDFKEDLITIVLNISIYDDNKSVVAEDPRIISLLIDALQDGNDATKGNAAAALFTLSNLDKNKLIIGKAGALKPLIDLVKEGHPMSMKDAAAAIFSLCHLPENKNKLVQEGAMTVIMKMIMERKLVGELLAILVRLSGPSKTVEEMAELGAVPCLLSSIRESEHEVSKENCVVILHDIFMNDKTKWRVEIKEDEDANSTLSELAKNGTSRAKRKATNILLRL</sequence>
<dbReference type="AlphaFoldDB" id="A0A1Q3BPB7"/>
<dbReference type="OrthoDB" id="7537227at2759"/>
<dbReference type="InterPro" id="IPR058678">
    <property type="entry name" value="ARM_PUB"/>
</dbReference>
<dbReference type="EC" id="2.3.2.27" evidence="3"/>
<evidence type="ECO:0000256" key="5">
    <source>
        <dbReference type="ARBA" id="ARBA00022786"/>
    </source>
</evidence>
<evidence type="ECO:0000256" key="4">
    <source>
        <dbReference type="ARBA" id="ARBA00022679"/>
    </source>
</evidence>
<gene>
    <name evidence="7" type="ORF">CFOL_v3_13229</name>
</gene>
<dbReference type="PANTHER" id="PTHR23315:SF265">
    <property type="entry name" value="U-BOX DOMAIN-CONTAINING PROTEIN 46-RELATED"/>
    <property type="match status" value="1"/>
</dbReference>
<dbReference type="SUPFAM" id="SSF57850">
    <property type="entry name" value="RING/U-box"/>
    <property type="match status" value="1"/>
</dbReference>
<dbReference type="SMART" id="SM00504">
    <property type="entry name" value="Ubox"/>
    <property type="match status" value="1"/>
</dbReference>
<dbReference type="Proteomes" id="UP000187406">
    <property type="component" value="Unassembled WGS sequence"/>
</dbReference>
<dbReference type="GO" id="GO:0016567">
    <property type="term" value="P:protein ubiquitination"/>
    <property type="evidence" value="ECO:0007669"/>
    <property type="project" value="UniProtKB-UniPathway"/>
</dbReference>
<dbReference type="Gene3D" id="3.30.40.10">
    <property type="entry name" value="Zinc/RING finger domain, C3HC4 (zinc finger)"/>
    <property type="match status" value="1"/>
</dbReference>
<keyword evidence="5" id="KW-0833">Ubl conjugation pathway</keyword>
<organism evidence="7 8">
    <name type="scientific">Cephalotus follicularis</name>
    <name type="common">Albany pitcher plant</name>
    <dbReference type="NCBI Taxonomy" id="3775"/>
    <lineage>
        <taxon>Eukaryota</taxon>
        <taxon>Viridiplantae</taxon>
        <taxon>Streptophyta</taxon>
        <taxon>Embryophyta</taxon>
        <taxon>Tracheophyta</taxon>
        <taxon>Spermatophyta</taxon>
        <taxon>Magnoliopsida</taxon>
        <taxon>eudicotyledons</taxon>
        <taxon>Gunneridae</taxon>
        <taxon>Pentapetalae</taxon>
        <taxon>rosids</taxon>
        <taxon>fabids</taxon>
        <taxon>Oxalidales</taxon>
        <taxon>Cephalotaceae</taxon>
        <taxon>Cephalotus</taxon>
    </lineage>
</organism>
<dbReference type="Gene3D" id="1.25.10.10">
    <property type="entry name" value="Leucine-rich Repeat Variant"/>
    <property type="match status" value="1"/>
</dbReference>
<dbReference type="InterPro" id="IPR011989">
    <property type="entry name" value="ARM-like"/>
</dbReference>
<evidence type="ECO:0000256" key="1">
    <source>
        <dbReference type="ARBA" id="ARBA00000900"/>
    </source>
</evidence>
<dbReference type="EMBL" id="BDDD01000747">
    <property type="protein sequence ID" value="GAV69728.1"/>
    <property type="molecule type" value="Genomic_DNA"/>
</dbReference>
<feature type="non-terminal residue" evidence="7">
    <location>
        <position position="1"/>
    </location>
</feature>
<keyword evidence="8" id="KW-1185">Reference proteome</keyword>
<comment type="pathway">
    <text evidence="2">Protein modification; protein ubiquitination.</text>
</comment>
<evidence type="ECO:0000313" key="7">
    <source>
        <dbReference type="EMBL" id="GAV69728.1"/>
    </source>
</evidence>
<accession>A0A1Q3BPB7</accession>
<dbReference type="InterPro" id="IPR013083">
    <property type="entry name" value="Znf_RING/FYVE/PHD"/>
</dbReference>
<evidence type="ECO:0000256" key="2">
    <source>
        <dbReference type="ARBA" id="ARBA00004906"/>
    </source>
</evidence>
<comment type="catalytic activity">
    <reaction evidence="1">
        <text>S-ubiquitinyl-[E2 ubiquitin-conjugating enzyme]-L-cysteine + [acceptor protein]-L-lysine = [E2 ubiquitin-conjugating enzyme]-L-cysteine + N(6)-ubiquitinyl-[acceptor protein]-L-lysine.</text>
        <dbReference type="EC" id="2.3.2.27"/>
    </reaction>
</comment>
<dbReference type="InterPro" id="IPR016024">
    <property type="entry name" value="ARM-type_fold"/>
</dbReference>
<dbReference type="PANTHER" id="PTHR23315">
    <property type="entry name" value="U BOX DOMAIN-CONTAINING"/>
    <property type="match status" value="1"/>
</dbReference>
<evidence type="ECO:0000313" key="8">
    <source>
        <dbReference type="Proteomes" id="UP000187406"/>
    </source>
</evidence>
<dbReference type="CDD" id="cd16664">
    <property type="entry name" value="RING-Ubox_PUB"/>
    <property type="match status" value="1"/>
</dbReference>
<dbReference type="InterPro" id="IPR045210">
    <property type="entry name" value="RING-Ubox_PUB"/>
</dbReference>
<feature type="domain" description="U-box" evidence="6">
    <location>
        <begin position="109"/>
        <end position="183"/>
    </location>
</feature>
<protein>
    <recommendedName>
        <fullName evidence="3">RING-type E3 ubiquitin transferase</fullName>
        <ecNumber evidence="3">2.3.2.27</ecNumber>
    </recommendedName>
</protein>
<evidence type="ECO:0000256" key="3">
    <source>
        <dbReference type="ARBA" id="ARBA00012483"/>
    </source>
</evidence>
<keyword evidence="4" id="KW-0808">Transferase</keyword>
<dbReference type="InterPro" id="IPR003613">
    <property type="entry name" value="Ubox_domain"/>
</dbReference>
<evidence type="ECO:0000259" key="6">
    <source>
        <dbReference type="PROSITE" id="PS51698"/>
    </source>
</evidence>